<sequence>MAGKTKWYQIQQPCSPRCAGTLVSNYRQLLSQAYVEIGLIQTVVSVPVKDGLRGGIMIKTKQLDEEQIKQLHLECEREDDLGTAGTAAEWERLFGGSGIIILLDDQDPETPLDVGAIGPKTKLEFRAVDMWELFWNKQNTEGYDEKLQEPEFDFYNYYSENLHRSRVLRLKGMTAPSFVRPRLRGWGFSVVETLVRSINQYLKATTLGFEVLDEFKLDVFKIKNLTSTLMSSNGQSLVQQRIQMAQWQKNYQNALVMDSEDDYDHKQLSFAGLAEAMEGIRRQVAADMRMPISKLFGTSENGGMNNTDQNDQENYNSMVEAEVRSKLKFHIVTMLNIRCQKMFGFIPDDLEIEFKPLRELSAMDQETVKTQKFTRLLQAKGAGELTTLEFRDACNKGNLFDIQLDTTDSGLDGDDAELDEVAKTDEKGKEGDEVNKDIDDDNERGPNRFDKALSVVNKLKPFTIVEKFARLTNSIDFDRASYHADGGDSWIDPRRKEIFDQPAVSDEALWRAAEQAALKTFGNGLRWQFKVWWYKKNGGKFL</sequence>
<dbReference type="Proteomes" id="UP001497444">
    <property type="component" value="Unassembled WGS sequence"/>
</dbReference>
<organism evidence="3 4">
    <name type="scientific">Sphagnum jensenii</name>
    <dbReference type="NCBI Taxonomy" id="128206"/>
    <lineage>
        <taxon>Eukaryota</taxon>
        <taxon>Viridiplantae</taxon>
        <taxon>Streptophyta</taxon>
        <taxon>Embryophyta</taxon>
        <taxon>Bryophyta</taxon>
        <taxon>Sphagnophytina</taxon>
        <taxon>Sphagnopsida</taxon>
        <taxon>Sphagnales</taxon>
        <taxon>Sphagnaceae</taxon>
        <taxon>Sphagnum</taxon>
    </lineage>
</organism>
<comment type="caution">
    <text evidence="3">The sequence shown here is derived from an EMBL/GenBank/DDBJ whole genome shotgun (WGS) entry which is preliminary data.</text>
</comment>
<dbReference type="Pfam" id="PF06381">
    <property type="entry name" value="Phage_portal_3"/>
    <property type="match status" value="1"/>
</dbReference>
<feature type="region of interest" description="Disordered" evidence="1">
    <location>
        <begin position="421"/>
        <end position="445"/>
    </location>
</feature>
<feature type="domain" description="Anti-CBASS protein Acb1-like N-terminal" evidence="2">
    <location>
        <begin position="31"/>
        <end position="372"/>
    </location>
</feature>
<evidence type="ECO:0000256" key="1">
    <source>
        <dbReference type="SAM" id="MobiDB-lite"/>
    </source>
</evidence>
<dbReference type="InterPro" id="IPR024459">
    <property type="entry name" value="Acb1-like_N"/>
</dbReference>
<dbReference type="EMBL" id="CAXAQS010000214">
    <property type="protein sequence ID" value="CAK9250654.1"/>
    <property type="molecule type" value="Genomic_DNA"/>
</dbReference>
<gene>
    <name evidence="3" type="ORF">CSSPJE1EN1_LOCUS26032</name>
</gene>
<reference evidence="3" key="1">
    <citation type="submission" date="2024-02" db="EMBL/GenBank/DDBJ databases">
        <authorList>
            <consortium name="ELIXIR-Norway"/>
            <consortium name="Elixir Norway"/>
        </authorList>
    </citation>
    <scope>NUCLEOTIDE SEQUENCE</scope>
</reference>
<keyword evidence="4" id="KW-1185">Reference proteome</keyword>
<proteinExistence type="predicted"/>
<protein>
    <recommendedName>
        <fullName evidence="2">Anti-CBASS protein Acb1-like N-terminal domain-containing protein</fullName>
    </recommendedName>
</protein>
<evidence type="ECO:0000259" key="2">
    <source>
        <dbReference type="Pfam" id="PF06381"/>
    </source>
</evidence>
<name>A0ABP0V891_9BRYO</name>
<evidence type="ECO:0000313" key="3">
    <source>
        <dbReference type="EMBL" id="CAK9250654.1"/>
    </source>
</evidence>
<accession>A0ABP0V891</accession>
<evidence type="ECO:0000313" key="4">
    <source>
        <dbReference type="Proteomes" id="UP001497444"/>
    </source>
</evidence>